<reference evidence="11" key="1">
    <citation type="journal article" date="2014" name="PLoS ONE">
        <title>Transcriptome-Based Identification of ABC Transporters in the Western Tarnished Plant Bug Lygus hesperus.</title>
        <authorList>
            <person name="Hull J.J."/>
            <person name="Chaney K."/>
            <person name="Geib S.M."/>
            <person name="Fabrick J.A."/>
            <person name="Brent C.S."/>
            <person name="Walsh D."/>
            <person name="Lavine L.C."/>
        </authorList>
    </citation>
    <scope>NUCLEOTIDE SEQUENCE</scope>
</reference>
<evidence type="ECO:0000259" key="7">
    <source>
        <dbReference type="Pfam" id="PF07732"/>
    </source>
</evidence>
<feature type="domain" description="Plastocyanin-like" evidence="7">
    <location>
        <begin position="84"/>
        <end position="189"/>
    </location>
</feature>
<keyword evidence="4" id="KW-0732">Signal</keyword>
<evidence type="ECO:0000256" key="4">
    <source>
        <dbReference type="SAM" id="SignalP"/>
    </source>
</evidence>
<dbReference type="CDD" id="cd13858">
    <property type="entry name" value="CuRO_1_tcLCC2_insect_like"/>
    <property type="match status" value="1"/>
</dbReference>
<evidence type="ECO:0000313" key="9">
    <source>
        <dbReference type="EMBL" id="JAG01007.1"/>
    </source>
</evidence>
<dbReference type="Pfam" id="PF00394">
    <property type="entry name" value="Cu-oxidase"/>
    <property type="match status" value="1"/>
</dbReference>
<dbReference type="AlphaFoldDB" id="A0A0A9W3I8"/>
<dbReference type="InterPro" id="IPR011706">
    <property type="entry name" value="Cu-oxidase_C"/>
</dbReference>
<evidence type="ECO:0000313" key="13">
    <source>
        <dbReference type="EMBL" id="JAQ05829.1"/>
    </source>
</evidence>
<dbReference type="InterPro" id="IPR033138">
    <property type="entry name" value="Cu_oxidase_CS"/>
</dbReference>
<evidence type="ECO:0000256" key="3">
    <source>
        <dbReference type="ARBA" id="ARBA00023002"/>
    </source>
</evidence>
<evidence type="ECO:0000313" key="8">
    <source>
        <dbReference type="EMBL" id="JAG01006.1"/>
    </source>
</evidence>
<dbReference type="EMBL" id="GDHC01002546">
    <property type="protein sequence ID" value="JAQ16083.1"/>
    <property type="molecule type" value="Transcribed_RNA"/>
</dbReference>
<dbReference type="EMBL" id="GBHO01042597">
    <property type="protein sequence ID" value="JAG01007.1"/>
    <property type="molecule type" value="Transcribed_RNA"/>
</dbReference>
<evidence type="ECO:0000256" key="2">
    <source>
        <dbReference type="ARBA" id="ARBA00022723"/>
    </source>
</evidence>
<dbReference type="EMBL" id="GDHC01012800">
    <property type="protein sequence ID" value="JAQ05829.1"/>
    <property type="molecule type" value="Transcribed_RNA"/>
</dbReference>
<dbReference type="Pfam" id="PF07731">
    <property type="entry name" value="Cu-oxidase_2"/>
    <property type="match status" value="1"/>
</dbReference>
<evidence type="ECO:0000259" key="6">
    <source>
        <dbReference type="Pfam" id="PF07731"/>
    </source>
</evidence>
<reference evidence="11" key="2">
    <citation type="submission" date="2014-07" db="EMBL/GenBank/DDBJ databases">
        <authorList>
            <person name="Hull J."/>
        </authorList>
    </citation>
    <scope>NUCLEOTIDE SEQUENCE</scope>
</reference>
<reference evidence="13" key="3">
    <citation type="journal article" date="2016" name="Gigascience">
        <title>De novo construction of an expanded transcriptome assembly for the western tarnished plant bug, Lygus hesperus.</title>
        <authorList>
            <person name="Tassone E.E."/>
            <person name="Geib S.M."/>
            <person name="Hall B."/>
            <person name="Fabrick J.A."/>
            <person name="Brent C.S."/>
            <person name="Hull J.J."/>
        </authorList>
    </citation>
    <scope>NUCLEOTIDE SEQUENCE</scope>
</reference>
<feature type="chain" id="PRO_5007389297" evidence="4">
    <location>
        <begin position="20"/>
        <end position="665"/>
    </location>
</feature>
<dbReference type="InterPro" id="IPR008972">
    <property type="entry name" value="Cupredoxin"/>
</dbReference>
<dbReference type="Gene3D" id="2.60.40.420">
    <property type="entry name" value="Cupredoxins - blue copper proteins"/>
    <property type="match status" value="3"/>
</dbReference>
<dbReference type="InterPro" id="IPR011707">
    <property type="entry name" value="Cu-oxidase-like_N"/>
</dbReference>
<dbReference type="FunFam" id="2.60.40.420:FF:000045">
    <property type="entry name" value="Laccase 2"/>
    <property type="match status" value="1"/>
</dbReference>
<dbReference type="InterPro" id="IPR002355">
    <property type="entry name" value="Cu_oxidase_Cu_BS"/>
</dbReference>
<evidence type="ECO:0000313" key="12">
    <source>
        <dbReference type="EMBL" id="JAG41785.1"/>
    </source>
</evidence>
<dbReference type="EMBL" id="GBHO01042595">
    <property type="protein sequence ID" value="JAG01009.1"/>
    <property type="molecule type" value="Transcribed_RNA"/>
</dbReference>
<feature type="signal peptide" evidence="4">
    <location>
        <begin position="1"/>
        <end position="19"/>
    </location>
</feature>
<feature type="domain" description="Plastocyanin-like" evidence="5">
    <location>
        <begin position="210"/>
        <end position="362"/>
    </location>
</feature>
<dbReference type="PANTHER" id="PTHR11709">
    <property type="entry name" value="MULTI-COPPER OXIDASE"/>
    <property type="match status" value="1"/>
</dbReference>
<evidence type="ECO:0000256" key="1">
    <source>
        <dbReference type="ARBA" id="ARBA00010609"/>
    </source>
</evidence>
<evidence type="ECO:0000313" key="11">
    <source>
        <dbReference type="EMBL" id="JAG01013.1"/>
    </source>
</evidence>
<name>A0A0A9W3I8_LYGHE</name>
<dbReference type="Pfam" id="PF07732">
    <property type="entry name" value="Cu-oxidase_3"/>
    <property type="match status" value="1"/>
</dbReference>
<dbReference type="CDD" id="cd13884">
    <property type="entry name" value="CuRO_2_tcLCC_insect_like"/>
    <property type="match status" value="1"/>
</dbReference>
<dbReference type="GO" id="GO:0006826">
    <property type="term" value="P:iron ion transport"/>
    <property type="evidence" value="ECO:0007669"/>
    <property type="project" value="TreeGrafter"/>
</dbReference>
<dbReference type="GO" id="GO:0016491">
    <property type="term" value="F:oxidoreductase activity"/>
    <property type="evidence" value="ECO:0007669"/>
    <property type="project" value="UniProtKB-KW"/>
</dbReference>
<dbReference type="PROSITE" id="PS00080">
    <property type="entry name" value="MULTICOPPER_OXIDASE2"/>
    <property type="match status" value="1"/>
</dbReference>
<dbReference type="EMBL" id="GBHO01042591">
    <property type="protein sequence ID" value="JAG01013.1"/>
    <property type="molecule type" value="Transcribed_RNA"/>
</dbReference>
<dbReference type="SUPFAM" id="SSF49503">
    <property type="entry name" value="Cupredoxins"/>
    <property type="match status" value="3"/>
</dbReference>
<evidence type="ECO:0000259" key="5">
    <source>
        <dbReference type="Pfam" id="PF00394"/>
    </source>
</evidence>
<dbReference type="PROSITE" id="PS00079">
    <property type="entry name" value="MULTICOPPER_OXIDASE1"/>
    <property type="match status" value="1"/>
</dbReference>
<feature type="domain" description="Plastocyanin-like" evidence="6">
    <location>
        <begin position="486"/>
        <end position="613"/>
    </location>
</feature>
<dbReference type="CDD" id="cd13905">
    <property type="entry name" value="CuRO_3_tcLLC2_insect_like"/>
    <property type="match status" value="1"/>
</dbReference>
<dbReference type="GO" id="GO:0005507">
    <property type="term" value="F:copper ion binding"/>
    <property type="evidence" value="ECO:0007669"/>
    <property type="project" value="InterPro"/>
</dbReference>
<dbReference type="EMBL" id="GBHO01042598">
    <property type="protein sequence ID" value="JAG01006.1"/>
    <property type="molecule type" value="Transcribed_RNA"/>
</dbReference>
<dbReference type="GO" id="GO:0005886">
    <property type="term" value="C:plasma membrane"/>
    <property type="evidence" value="ECO:0007669"/>
    <property type="project" value="TreeGrafter"/>
</dbReference>
<sequence>MLSSLAYLAVFTAVTISDAQDWDQSNDTAIMGGTAHPCYRECNGTRMNCFYDWRVTQKTTMSEECRNCPLEPDDCHRKGCITGGGLVRTAIAVNGLIPGPSVLVCEGDRVEVQVKNQLKTEALTIHWHGVHQTISPFSDGVPYINQLPLPPSAEFTYTFMAEPRGTHIWHGHSGFQEAEGLFGPVVIRSVEPEYVSSLYDTDLPEHTAIIWHWYPQPSQEVLVPTLMTNGGVFGYGFTINGKAAFKTFTNPEAPGKNFTTEREVFKVETGLRHRFRFIYNSAIYCPLQISVDDHKLTMISSDTSPFEPVEVDSFMMEAGERYDFVLPTLENATGCYWMRIRALGDCDVSKSSVHERAFVCYDGAEPNEQLMPAVSYELAERKGKVLNPVQTATYNYSGYEDLVDLIDLNSTKEDDEEYQLYSGKPNVTIYIQVHSRPYSDVPYPGPWHQFNNVTFKFPGPEFMNYLATGTVADGYELSLCNETTKWEYCRGEYCSCTLTEKIPTGSLVEMILVDISWQREQDHPIHLHGYTFHVVGQGLLNDSQTLEDIRELNEADLLPKKLTRAIAKDSAGVPNRGWMALRFLADNSGAWIFHCHVTNHIEMGMALLLQVGEREEIIKHCDSDFNSKQCRGWYSPYTLPSSSQSIAGSLTLLLATLTVAFYYQY</sequence>
<evidence type="ECO:0000313" key="14">
    <source>
        <dbReference type="EMBL" id="JAQ16083.1"/>
    </source>
</evidence>
<dbReference type="PANTHER" id="PTHR11709:SF232">
    <property type="entry name" value="STRAW, ISOFORM G"/>
    <property type="match status" value="1"/>
</dbReference>
<dbReference type="InterPro" id="IPR001117">
    <property type="entry name" value="Cu-oxidase_2nd"/>
</dbReference>
<keyword evidence="2" id="KW-0479">Metal-binding</keyword>
<comment type="similarity">
    <text evidence="1">Belongs to the multicopper oxidase family.</text>
</comment>
<proteinExistence type="inferred from homology"/>
<gene>
    <name evidence="11" type="primary">LAC12_5</name>
    <name evidence="9" type="synonym">LAC12_0</name>
    <name evidence="8" type="synonym">LAC12_1</name>
    <name evidence="10" type="synonym">LAC12_2</name>
    <name evidence="12" type="synonym">LAC12_4</name>
    <name evidence="10" type="ORF">CM83_38664</name>
    <name evidence="8" type="ORF">CM83_38666</name>
    <name evidence="9" type="ORF">CM83_38668</name>
    <name evidence="12" type="ORF">CM83_38670</name>
    <name evidence="11" type="ORF">CM83_38672</name>
    <name evidence="13" type="ORF">g.51577</name>
    <name evidence="14" type="ORF">g.51579</name>
</gene>
<accession>A0A0A9W3I8</accession>
<evidence type="ECO:0000313" key="10">
    <source>
        <dbReference type="EMBL" id="JAG01009.1"/>
    </source>
</evidence>
<organism evidence="11">
    <name type="scientific">Lygus hesperus</name>
    <name type="common">Western plant bug</name>
    <dbReference type="NCBI Taxonomy" id="30085"/>
    <lineage>
        <taxon>Eukaryota</taxon>
        <taxon>Metazoa</taxon>
        <taxon>Ecdysozoa</taxon>
        <taxon>Arthropoda</taxon>
        <taxon>Hexapoda</taxon>
        <taxon>Insecta</taxon>
        <taxon>Pterygota</taxon>
        <taxon>Neoptera</taxon>
        <taxon>Paraneoptera</taxon>
        <taxon>Hemiptera</taxon>
        <taxon>Heteroptera</taxon>
        <taxon>Panheteroptera</taxon>
        <taxon>Cimicomorpha</taxon>
        <taxon>Miridae</taxon>
        <taxon>Mirini</taxon>
        <taxon>Lygus</taxon>
    </lineage>
</organism>
<dbReference type="EMBL" id="GBHO01001819">
    <property type="protein sequence ID" value="JAG41785.1"/>
    <property type="molecule type" value="Transcribed_RNA"/>
</dbReference>
<protein>
    <submittedName>
        <fullName evidence="11">Laccase-12</fullName>
    </submittedName>
</protein>
<keyword evidence="3" id="KW-0560">Oxidoreductase</keyword>
<dbReference type="InterPro" id="IPR045087">
    <property type="entry name" value="Cu-oxidase_fam"/>
</dbReference>